<sequence length="267" mass="28983">MSMILDALQRADRERRRDETPAQALPPASALATPAAVRRAGAWHKWGLSVAIAGLAAAGLLAYWLFRSAEPPDPISPVEATASAPVPESTAEASVAATEPRRPGVERLYQAPARPEPSDESIASLYRRAQAPEPTRPEVTPSEAATERLAPPRDSASVTLSDTPAEPSSSRQEAEPEPQPAATPRPAVPGIRDLSWSLQQDIPSLNYQSHQYRDGQGSTVTINQREYRAGDRIAPDLRIERIEEDGVVLTFKGQSFKLQALNSWINM</sequence>
<keyword evidence="5" id="KW-1185">Reference proteome</keyword>
<feature type="transmembrane region" description="Helical" evidence="2">
    <location>
        <begin position="46"/>
        <end position="66"/>
    </location>
</feature>
<reference evidence="4 5" key="1">
    <citation type="submission" date="2018-11" db="EMBL/GenBank/DDBJ databases">
        <title>Genomic Encyclopedia of Type Strains, Phase IV (KMG-IV): sequencing the most valuable type-strain genomes for metagenomic binning, comparative biology and taxonomic classification.</title>
        <authorList>
            <person name="Goeker M."/>
        </authorList>
    </citation>
    <scope>NUCLEOTIDE SEQUENCE [LARGE SCALE GENOMIC DNA]</scope>
    <source>
        <strain evidence="4 5">DSM 16974</strain>
    </source>
</reference>
<keyword evidence="2" id="KW-0472">Membrane</keyword>
<evidence type="ECO:0000256" key="1">
    <source>
        <dbReference type="SAM" id="MobiDB-lite"/>
    </source>
</evidence>
<dbReference type="EMBL" id="RJUK01000001">
    <property type="protein sequence ID" value="ROQ20704.1"/>
    <property type="molecule type" value="Genomic_DNA"/>
</dbReference>
<keyword evidence="2" id="KW-1133">Transmembrane helix</keyword>
<dbReference type="RefSeq" id="WP_123637811.1">
    <property type="nucleotide sequence ID" value="NZ_RJUK01000001.1"/>
</dbReference>
<name>A0A3N1NLN7_9GAMM</name>
<dbReference type="Proteomes" id="UP000273643">
    <property type="component" value="Unassembled WGS sequence"/>
</dbReference>
<gene>
    <name evidence="4" type="ORF">EDC38_1317</name>
</gene>
<proteinExistence type="predicted"/>
<dbReference type="GO" id="GO:0015627">
    <property type="term" value="C:type II protein secretion system complex"/>
    <property type="evidence" value="ECO:0007669"/>
    <property type="project" value="InterPro"/>
</dbReference>
<dbReference type="AlphaFoldDB" id="A0A3N1NLN7"/>
<feature type="region of interest" description="Disordered" evidence="1">
    <location>
        <begin position="10"/>
        <end position="30"/>
    </location>
</feature>
<comment type="caution">
    <text evidence="4">The sequence shown here is derived from an EMBL/GenBank/DDBJ whole genome shotgun (WGS) entry which is preliminary data.</text>
</comment>
<feature type="compositionally biased region" description="Basic and acidic residues" evidence="1">
    <location>
        <begin position="10"/>
        <end position="20"/>
    </location>
</feature>
<evidence type="ECO:0000313" key="5">
    <source>
        <dbReference type="Proteomes" id="UP000273643"/>
    </source>
</evidence>
<feature type="compositionally biased region" description="Low complexity" evidence="1">
    <location>
        <begin position="21"/>
        <end position="30"/>
    </location>
</feature>
<evidence type="ECO:0000259" key="3">
    <source>
        <dbReference type="Pfam" id="PF16537"/>
    </source>
</evidence>
<organism evidence="4 5">
    <name type="scientific">Marinimicrobium koreense</name>
    <dbReference type="NCBI Taxonomy" id="306545"/>
    <lineage>
        <taxon>Bacteria</taxon>
        <taxon>Pseudomonadati</taxon>
        <taxon>Pseudomonadota</taxon>
        <taxon>Gammaproteobacteria</taxon>
        <taxon>Cellvibrionales</taxon>
        <taxon>Cellvibrionaceae</taxon>
        <taxon>Marinimicrobium</taxon>
    </lineage>
</organism>
<feature type="domain" description="Type II secretion system protein GspB C-terminal" evidence="3">
    <location>
        <begin position="202"/>
        <end position="260"/>
    </location>
</feature>
<feature type="compositionally biased region" description="Low complexity" evidence="1">
    <location>
        <begin position="86"/>
        <end position="98"/>
    </location>
</feature>
<protein>
    <submittedName>
        <fullName evidence="4">Type II secretion system (T2SS) protein B</fullName>
    </submittedName>
</protein>
<dbReference type="Pfam" id="PF16537">
    <property type="entry name" value="T2SSB"/>
    <property type="match status" value="1"/>
</dbReference>
<dbReference type="InterPro" id="IPR032389">
    <property type="entry name" value="GspB_C"/>
</dbReference>
<evidence type="ECO:0000313" key="4">
    <source>
        <dbReference type="EMBL" id="ROQ20704.1"/>
    </source>
</evidence>
<dbReference type="OrthoDB" id="5432325at2"/>
<feature type="compositionally biased region" description="Pro residues" evidence="1">
    <location>
        <begin position="177"/>
        <end position="187"/>
    </location>
</feature>
<keyword evidence="2" id="KW-0812">Transmembrane</keyword>
<evidence type="ECO:0000256" key="2">
    <source>
        <dbReference type="SAM" id="Phobius"/>
    </source>
</evidence>
<accession>A0A3N1NLN7</accession>
<feature type="region of interest" description="Disordered" evidence="1">
    <location>
        <begin position="76"/>
        <end position="189"/>
    </location>
</feature>